<comment type="caution">
    <text evidence="2">The sequence shown here is derived from an EMBL/GenBank/DDBJ whole genome shotgun (WGS) entry which is preliminary data.</text>
</comment>
<dbReference type="Proteomes" id="UP000321513">
    <property type="component" value="Unassembled WGS sequence"/>
</dbReference>
<dbReference type="InterPro" id="IPR028994">
    <property type="entry name" value="Integrin_alpha_N"/>
</dbReference>
<evidence type="ECO:0008006" key="4">
    <source>
        <dbReference type="Google" id="ProtNLM"/>
    </source>
</evidence>
<protein>
    <recommendedName>
        <fullName evidence="4">VCBS repeat-containing protein</fullName>
    </recommendedName>
</protein>
<evidence type="ECO:0000313" key="3">
    <source>
        <dbReference type="Proteomes" id="UP000321513"/>
    </source>
</evidence>
<gene>
    <name evidence="2" type="ORF">SAE01_20940</name>
</gene>
<proteinExistence type="predicted"/>
<dbReference type="EMBL" id="BJYT01000007">
    <property type="protein sequence ID" value="GEO09598.1"/>
    <property type="molecule type" value="Genomic_DNA"/>
</dbReference>
<dbReference type="AlphaFoldDB" id="A0A512BCB9"/>
<dbReference type="SUPFAM" id="SSF69318">
    <property type="entry name" value="Integrin alpha N-terminal domain"/>
    <property type="match status" value="1"/>
</dbReference>
<dbReference type="Gene3D" id="2.130.10.130">
    <property type="entry name" value="Integrin alpha, N-terminal"/>
    <property type="match status" value="1"/>
</dbReference>
<reference evidence="2 3" key="1">
    <citation type="submission" date="2019-07" db="EMBL/GenBank/DDBJ databases">
        <title>Whole genome shotgun sequence of Segetibacter aerophilus NBRC 106135.</title>
        <authorList>
            <person name="Hosoyama A."/>
            <person name="Uohara A."/>
            <person name="Ohji S."/>
            <person name="Ichikawa N."/>
        </authorList>
    </citation>
    <scope>NUCLEOTIDE SEQUENCE [LARGE SCALE GENOMIC DNA]</scope>
    <source>
        <strain evidence="2 3">NBRC 106135</strain>
    </source>
</reference>
<accession>A0A512BCB9</accession>
<dbReference type="InterPro" id="IPR013517">
    <property type="entry name" value="FG-GAP"/>
</dbReference>
<dbReference type="Pfam" id="PF13517">
    <property type="entry name" value="FG-GAP_3"/>
    <property type="match status" value="2"/>
</dbReference>
<dbReference type="PANTHER" id="PTHR44103">
    <property type="entry name" value="PROPROTEIN CONVERTASE P"/>
    <property type="match status" value="1"/>
</dbReference>
<name>A0A512BCB9_9BACT</name>
<sequence length="450" mass="50579">MGPRLGIFAWKNKSYPFSRYDMDLGKNYYPQKPLVQPDEWQNIINYFIATSPDTLNDQKEGQAGIKTGLPLFAVEAPAEASLNPATSLVKITEDALAGVVTSDAIKQSLYRFDSDLKVVDSLKNRGPIVDIEINKSDWLTCDIGILNPNNGKYGSGRKLSLGQNRKLKQDSTPLFQELQRPVQITSQDLNNDGKTDYLVCEFGFLTGALSWMENKGNGRFDRRVLRPLPGAVKSYINDYNGDGLPDFWVLFSQGEEGVFLYTNKGQGRFEEKKVLGFPAVYGSSFFELVDYNKDGSLDIVYTSGDNADYSTILKPYHGVYIFLNDGKNNFRQSFFFHINGCFKAIARDYDNDNDIDIAAISFFADYKNHPEEGFVYLENTGNNKFAPYTFPEAQQGRWLTMDAGDINADGKIDLILGNFSIGPAMMKSKYDWHKGPPFLVLKNTGKKDSK</sequence>
<keyword evidence="3" id="KW-1185">Reference proteome</keyword>
<organism evidence="2 3">
    <name type="scientific">Segetibacter aerophilus</name>
    <dbReference type="NCBI Taxonomy" id="670293"/>
    <lineage>
        <taxon>Bacteria</taxon>
        <taxon>Pseudomonadati</taxon>
        <taxon>Bacteroidota</taxon>
        <taxon>Chitinophagia</taxon>
        <taxon>Chitinophagales</taxon>
        <taxon>Chitinophagaceae</taxon>
        <taxon>Segetibacter</taxon>
    </lineage>
</organism>
<keyword evidence="1" id="KW-0732">Signal</keyword>
<dbReference type="PANTHER" id="PTHR44103:SF1">
    <property type="entry name" value="PROPROTEIN CONVERTASE P"/>
    <property type="match status" value="1"/>
</dbReference>
<evidence type="ECO:0000256" key="1">
    <source>
        <dbReference type="ARBA" id="ARBA00022729"/>
    </source>
</evidence>
<evidence type="ECO:0000313" key="2">
    <source>
        <dbReference type="EMBL" id="GEO09598.1"/>
    </source>
</evidence>